<dbReference type="PANTHER" id="PTHR11040:SF44">
    <property type="entry name" value="PROTEIN ZNTC-RELATED"/>
    <property type="match status" value="1"/>
</dbReference>
<accession>A0ABQ7FZY3</accession>
<feature type="transmembrane region" description="Helical" evidence="6">
    <location>
        <begin position="56"/>
        <end position="74"/>
    </location>
</feature>
<gene>
    <name evidence="7" type="ORF">DUNSADRAFT_18536</name>
</gene>
<dbReference type="PANTHER" id="PTHR11040">
    <property type="entry name" value="ZINC/IRON TRANSPORTER"/>
    <property type="match status" value="1"/>
</dbReference>
<keyword evidence="4 6" id="KW-0472">Membrane</keyword>
<evidence type="ECO:0000256" key="3">
    <source>
        <dbReference type="ARBA" id="ARBA00022989"/>
    </source>
</evidence>
<feature type="transmembrane region" description="Helical" evidence="6">
    <location>
        <begin position="94"/>
        <end position="112"/>
    </location>
</feature>
<proteinExistence type="predicted"/>
<evidence type="ECO:0000256" key="6">
    <source>
        <dbReference type="SAM" id="Phobius"/>
    </source>
</evidence>
<feature type="transmembrane region" description="Helical" evidence="6">
    <location>
        <begin position="249"/>
        <end position="271"/>
    </location>
</feature>
<feature type="transmembrane region" description="Helical" evidence="6">
    <location>
        <begin position="20"/>
        <end position="44"/>
    </location>
</feature>
<reference evidence="7" key="1">
    <citation type="submission" date="2017-08" db="EMBL/GenBank/DDBJ databases">
        <authorList>
            <person name="Polle J.E."/>
            <person name="Barry K."/>
            <person name="Cushman J."/>
            <person name="Schmutz J."/>
            <person name="Tran D."/>
            <person name="Hathwaick L.T."/>
            <person name="Yim W.C."/>
            <person name="Jenkins J."/>
            <person name="Mckie-Krisberg Z.M."/>
            <person name="Prochnik S."/>
            <person name="Lindquist E."/>
            <person name="Dockter R.B."/>
            <person name="Adam C."/>
            <person name="Molina H."/>
            <person name="Bunkerborg J."/>
            <person name="Jin E."/>
            <person name="Buchheim M."/>
            <person name="Magnuson J."/>
        </authorList>
    </citation>
    <scope>NUCLEOTIDE SEQUENCE</scope>
    <source>
        <strain evidence="7">CCAP 19/18</strain>
    </source>
</reference>
<comment type="caution">
    <text evidence="7">The sequence shown here is derived from an EMBL/GenBank/DDBJ whole genome shotgun (WGS) entry which is preliminary data.</text>
</comment>
<evidence type="ECO:0000313" key="7">
    <source>
        <dbReference type="EMBL" id="KAF5827908.1"/>
    </source>
</evidence>
<comment type="subcellular location">
    <subcellularLocation>
        <location evidence="1">Membrane</location>
        <topology evidence="1">Multi-pass membrane protein</topology>
    </subcellularLocation>
</comment>
<organism evidence="7 8">
    <name type="scientific">Dunaliella salina</name>
    <name type="common">Green alga</name>
    <name type="synonym">Protococcus salinus</name>
    <dbReference type="NCBI Taxonomy" id="3046"/>
    <lineage>
        <taxon>Eukaryota</taxon>
        <taxon>Viridiplantae</taxon>
        <taxon>Chlorophyta</taxon>
        <taxon>core chlorophytes</taxon>
        <taxon>Chlorophyceae</taxon>
        <taxon>CS clade</taxon>
        <taxon>Chlamydomonadales</taxon>
        <taxon>Dunaliellaceae</taxon>
        <taxon>Dunaliella</taxon>
    </lineage>
</organism>
<keyword evidence="2 6" id="KW-0812">Transmembrane</keyword>
<feature type="transmembrane region" description="Helical" evidence="6">
    <location>
        <begin position="222"/>
        <end position="242"/>
    </location>
</feature>
<feature type="transmembrane region" description="Helical" evidence="6">
    <location>
        <begin position="191"/>
        <end position="210"/>
    </location>
</feature>
<feature type="compositionally biased region" description="Basic and acidic residues" evidence="5">
    <location>
        <begin position="148"/>
        <end position="159"/>
    </location>
</feature>
<dbReference type="Proteomes" id="UP000815325">
    <property type="component" value="Unassembled WGS sequence"/>
</dbReference>
<evidence type="ECO:0000256" key="4">
    <source>
        <dbReference type="ARBA" id="ARBA00023136"/>
    </source>
</evidence>
<protein>
    <submittedName>
        <fullName evidence="7">Zinc-nutrition responsive transporter</fullName>
    </submittedName>
</protein>
<evidence type="ECO:0000256" key="1">
    <source>
        <dbReference type="ARBA" id="ARBA00004141"/>
    </source>
</evidence>
<feature type="region of interest" description="Disordered" evidence="5">
    <location>
        <begin position="123"/>
        <end position="159"/>
    </location>
</feature>
<feature type="transmembrane region" description="Helical" evidence="6">
    <location>
        <begin position="291"/>
        <end position="309"/>
    </location>
</feature>
<dbReference type="EMBL" id="MU070401">
    <property type="protein sequence ID" value="KAF5827908.1"/>
    <property type="molecule type" value="Genomic_DNA"/>
</dbReference>
<dbReference type="Pfam" id="PF02535">
    <property type="entry name" value="Zip"/>
    <property type="match status" value="1"/>
</dbReference>
<sequence length="344" mass="36227">MSDHAGHAHGNAEGADDDTLGLRIGAVFVVLAAGIIGGIPPLYLEAFKDMSHPVARMLRAAAAGIVMSLGFVHVLPHGVEEFGILAIHVPLKPYYNPAGPAVIFGILMMMIIEGLAHSHGHEDVLPSPGKGAKDDSSDDDAVQAGKGTEAEPRTDVEHQGHKHVEVCLHEHGHVGNVNAFGTFKQKTMAHMFEFGCVVHSVIIGILLGILNKDYPQARNMLIALTFHQWLEGIGLGAMISVANFGLLKGWLLIGLYSVTAPVGIAIGIGIAEGYDSQSTAASATQGTLNCVSAGILIYMGLAQMVANDFAPESMALLKSRWAKGGCYVAFFVAAGCMSFLAIWA</sequence>
<evidence type="ECO:0000256" key="5">
    <source>
        <dbReference type="SAM" id="MobiDB-lite"/>
    </source>
</evidence>
<keyword evidence="8" id="KW-1185">Reference proteome</keyword>
<evidence type="ECO:0000256" key="2">
    <source>
        <dbReference type="ARBA" id="ARBA00022692"/>
    </source>
</evidence>
<feature type="transmembrane region" description="Helical" evidence="6">
    <location>
        <begin position="321"/>
        <end position="343"/>
    </location>
</feature>
<name>A0ABQ7FZY3_DUNSA</name>
<evidence type="ECO:0000313" key="8">
    <source>
        <dbReference type="Proteomes" id="UP000815325"/>
    </source>
</evidence>
<keyword evidence="3 6" id="KW-1133">Transmembrane helix</keyword>
<dbReference type="InterPro" id="IPR003689">
    <property type="entry name" value="ZIP"/>
</dbReference>